<evidence type="ECO:0000256" key="9">
    <source>
        <dbReference type="ARBA" id="ARBA00042843"/>
    </source>
</evidence>
<evidence type="ECO:0000256" key="8">
    <source>
        <dbReference type="ARBA" id="ARBA00041697"/>
    </source>
</evidence>
<evidence type="ECO:0000256" key="5">
    <source>
        <dbReference type="ARBA" id="ARBA00038922"/>
    </source>
</evidence>
<keyword evidence="2 16" id="KW-0413">Isomerase</keyword>
<dbReference type="InterPro" id="IPR020103">
    <property type="entry name" value="PsdUridine_synth_cat_dom_sf"/>
</dbReference>
<evidence type="ECO:0000256" key="6">
    <source>
        <dbReference type="ARBA" id="ARBA00039989"/>
    </source>
</evidence>
<dbReference type="InterPro" id="IPR002942">
    <property type="entry name" value="S4_RNA-bd"/>
</dbReference>
<evidence type="ECO:0000256" key="3">
    <source>
        <dbReference type="ARBA" id="ARBA00036390"/>
    </source>
</evidence>
<dbReference type="InterPro" id="IPR042092">
    <property type="entry name" value="PsdUridine_s_RsuA/RluB/E/F_cat"/>
</dbReference>
<dbReference type="Pfam" id="PF00849">
    <property type="entry name" value="PseudoU_synth_2"/>
    <property type="match status" value="1"/>
</dbReference>
<gene>
    <name evidence="16" type="ORF">ACFOM9_15040</name>
</gene>
<dbReference type="Pfam" id="PF01479">
    <property type="entry name" value="S4"/>
    <property type="match status" value="1"/>
</dbReference>
<evidence type="ECO:0000256" key="2">
    <source>
        <dbReference type="ARBA" id="ARBA00023235"/>
    </source>
</evidence>
<dbReference type="GO" id="GO:0016853">
    <property type="term" value="F:isomerase activity"/>
    <property type="evidence" value="ECO:0007669"/>
    <property type="project" value="UniProtKB-KW"/>
</dbReference>
<evidence type="ECO:0000256" key="13">
    <source>
        <dbReference type="SAM" id="MobiDB-lite"/>
    </source>
</evidence>
<dbReference type="EMBL" id="JBHRYF010000014">
    <property type="protein sequence ID" value="MFC3661376.1"/>
    <property type="molecule type" value="Genomic_DNA"/>
</dbReference>
<organism evidence="16 17">
    <name type="scientific">Luteimonas notoginsengisoli</name>
    <dbReference type="NCBI Taxonomy" id="1578200"/>
    <lineage>
        <taxon>Bacteria</taxon>
        <taxon>Pseudomonadati</taxon>
        <taxon>Pseudomonadota</taxon>
        <taxon>Gammaproteobacteria</taxon>
        <taxon>Lysobacterales</taxon>
        <taxon>Lysobacteraceae</taxon>
        <taxon>Luteimonas</taxon>
    </lineage>
</organism>
<feature type="domain" description="Pseudouridine synthase RsuA/RluA-like" evidence="14">
    <location>
        <begin position="118"/>
        <end position="251"/>
    </location>
</feature>
<dbReference type="PROSITE" id="PS50889">
    <property type="entry name" value="S4"/>
    <property type="match status" value="1"/>
</dbReference>
<evidence type="ECO:0000259" key="15">
    <source>
        <dbReference type="Pfam" id="PF01479"/>
    </source>
</evidence>
<evidence type="ECO:0000256" key="11">
    <source>
        <dbReference type="ARBA" id="ARBA00043147"/>
    </source>
</evidence>
<evidence type="ECO:0000256" key="7">
    <source>
        <dbReference type="ARBA" id="ARBA00041420"/>
    </source>
</evidence>
<sequence length="290" mass="31594">MPPRPRQPRRPQPSRLQPSRRQPSRRRKPKSPSSPDRRSAAAPGVFAVTSTPRRPRYGLARVLSKRGLCSRSEAARWIEAGRVTVGGRRVYDAESPTLADDPTIRIDGLAPVAPALRYFALNKPRGLVTTAIDEHGRDTVYRCFDGAGLGWIAPAGRLDKASEGLLLFGNDPAWAARLTDPATGPRKTYHVQIDALPEPSLLANLVEGVASDGESLRVVSATLLRSGGRTAWLEIVLDEGRNRQIRRLLSAFDIAVLRLVRVAIGGLALGELGKGQWRELSAADLDAVWS</sequence>
<dbReference type="Gene3D" id="3.10.290.10">
    <property type="entry name" value="RNA-binding S4 domain"/>
    <property type="match status" value="1"/>
</dbReference>
<comment type="catalytic activity">
    <reaction evidence="4">
        <text>uridine(2604) in 23S rRNA = pseudouridine(2604) in 23S rRNA</text>
        <dbReference type="Rhea" id="RHEA:38875"/>
        <dbReference type="Rhea" id="RHEA-COMP:10093"/>
        <dbReference type="Rhea" id="RHEA-COMP:10094"/>
        <dbReference type="ChEBI" id="CHEBI:65314"/>
        <dbReference type="ChEBI" id="CHEBI:65315"/>
        <dbReference type="EC" id="5.4.99.21"/>
    </reaction>
</comment>
<evidence type="ECO:0000256" key="10">
    <source>
        <dbReference type="ARBA" id="ARBA00042890"/>
    </source>
</evidence>
<dbReference type="CDD" id="cd00165">
    <property type="entry name" value="S4"/>
    <property type="match status" value="1"/>
</dbReference>
<protein>
    <recommendedName>
        <fullName evidence="6">Dual-specificity RNA pseudouridine synthase RluF</fullName>
        <ecNumber evidence="5">5.4.99.21</ecNumber>
    </recommendedName>
    <alternativeName>
        <fullName evidence="8">23S rRNA pseudouridine(2604) synthase</fullName>
    </alternativeName>
    <alternativeName>
        <fullName evidence="10">Ribosomal large subunit pseudouridine synthase F</fullName>
    </alternativeName>
    <alternativeName>
        <fullName evidence="9">rRNA pseudouridylate synthase F</fullName>
    </alternativeName>
    <alternativeName>
        <fullName evidence="11">rRNA-uridine isomerase F</fullName>
    </alternativeName>
    <alternativeName>
        <fullName evidence="7">tRNA(Tyr) pseudouridine(35) synthase</fullName>
    </alternativeName>
</protein>
<evidence type="ECO:0000313" key="16">
    <source>
        <dbReference type="EMBL" id="MFC3661376.1"/>
    </source>
</evidence>
<dbReference type="EC" id="5.4.99.21" evidence="5"/>
<feature type="region of interest" description="Disordered" evidence="13">
    <location>
        <begin position="1"/>
        <end position="49"/>
    </location>
</feature>
<dbReference type="NCBIfam" id="TIGR00093">
    <property type="entry name" value="pseudouridine synthase"/>
    <property type="match status" value="1"/>
</dbReference>
<dbReference type="Gene3D" id="3.30.70.580">
    <property type="entry name" value="Pseudouridine synthase I, catalytic domain, N-terminal subdomain"/>
    <property type="match status" value="1"/>
</dbReference>
<dbReference type="RefSeq" id="WP_386712674.1">
    <property type="nucleotide sequence ID" value="NZ_JBHRYF010000014.1"/>
</dbReference>
<dbReference type="Proteomes" id="UP001595724">
    <property type="component" value="Unassembled WGS sequence"/>
</dbReference>
<evidence type="ECO:0000256" key="12">
    <source>
        <dbReference type="PROSITE-ProRule" id="PRU00182"/>
    </source>
</evidence>
<name>A0ABV7UWR5_9GAMM</name>
<feature type="domain" description="RNA-binding S4" evidence="15">
    <location>
        <begin position="59"/>
        <end position="92"/>
    </location>
</feature>
<evidence type="ECO:0000313" key="17">
    <source>
        <dbReference type="Proteomes" id="UP001595724"/>
    </source>
</evidence>
<dbReference type="SUPFAM" id="SSF55120">
    <property type="entry name" value="Pseudouridine synthase"/>
    <property type="match status" value="1"/>
</dbReference>
<dbReference type="InterPro" id="IPR000748">
    <property type="entry name" value="PsdUridine_synth_RsuA/RluB/E/F"/>
</dbReference>
<dbReference type="PANTHER" id="PTHR47683">
    <property type="entry name" value="PSEUDOURIDINE SYNTHASE FAMILY PROTEIN-RELATED"/>
    <property type="match status" value="1"/>
</dbReference>
<dbReference type="SUPFAM" id="SSF55174">
    <property type="entry name" value="Alpha-L RNA-binding motif"/>
    <property type="match status" value="1"/>
</dbReference>
<dbReference type="PANTHER" id="PTHR47683:SF2">
    <property type="entry name" value="RNA-BINDING S4 DOMAIN-CONTAINING PROTEIN"/>
    <property type="match status" value="1"/>
</dbReference>
<evidence type="ECO:0000256" key="1">
    <source>
        <dbReference type="ARBA" id="ARBA00022552"/>
    </source>
</evidence>
<keyword evidence="17" id="KW-1185">Reference proteome</keyword>
<comment type="caution">
    <text evidence="16">The sequence shown here is derived from an EMBL/GenBank/DDBJ whole genome shotgun (WGS) entry which is preliminary data.</text>
</comment>
<dbReference type="InterPro" id="IPR020094">
    <property type="entry name" value="TruA/RsuA/RluB/E/F_N"/>
</dbReference>
<comment type="catalytic activity">
    <reaction evidence="3">
        <text>uridine(35) in tRNA(Tyr) = pseudouridine(35) in tRNA(Tyr)</text>
        <dbReference type="Rhea" id="RHEA:60556"/>
        <dbReference type="Rhea" id="RHEA-COMP:15607"/>
        <dbReference type="Rhea" id="RHEA-COMP:15608"/>
        <dbReference type="ChEBI" id="CHEBI:65314"/>
        <dbReference type="ChEBI" id="CHEBI:65315"/>
    </reaction>
</comment>
<keyword evidence="1" id="KW-0698">rRNA processing</keyword>
<keyword evidence="12" id="KW-0694">RNA-binding</keyword>
<evidence type="ECO:0000259" key="14">
    <source>
        <dbReference type="Pfam" id="PF00849"/>
    </source>
</evidence>
<reference evidence="17" key="1">
    <citation type="journal article" date="2019" name="Int. J. Syst. Evol. Microbiol.">
        <title>The Global Catalogue of Microorganisms (GCM) 10K type strain sequencing project: providing services to taxonomists for standard genome sequencing and annotation.</title>
        <authorList>
            <consortium name="The Broad Institute Genomics Platform"/>
            <consortium name="The Broad Institute Genome Sequencing Center for Infectious Disease"/>
            <person name="Wu L."/>
            <person name="Ma J."/>
        </authorList>
    </citation>
    <scope>NUCLEOTIDE SEQUENCE [LARGE SCALE GENOMIC DNA]</scope>
    <source>
        <strain evidence="17">KCTC 42211</strain>
    </source>
</reference>
<evidence type="ECO:0000256" key="4">
    <source>
        <dbReference type="ARBA" id="ARBA00036535"/>
    </source>
</evidence>
<dbReference type="CDD" id="cd02870">
    <property type="entry name" value="PseudoU_synth_RsuA_like"/>
    <property type="match status" value="1"/>
</dbReference>
<dbReference type="Gene3D" id="3.30.70.1560">
    <property type="entry name" value="Alpha-L RNA-binding motif"/>
    <property type="match status" value="1"/>
</dbReference>
<accession>A0ABV7UWR5</accession>
<proteinExistence type="predicted"/>
<dbReference type="InterPro" id="IPR036986">
    <property type="entry name" value="S4_RNA-bd_sf"/>
</dbReference>
<dbReference type="InterPro" id="IPR050343">
    <property type="entry name" value="RsuA_PseudoU_synthase"/>
</dbReference>
<dbReference type="InterPro" id="IPR006145">
    <property type="entry name" value="PsdUridine_synth_RsuA/RluA"/>
</dbReference>